<feature type="domain" description="GGDEF" evidence="4">
    <location>
        <begin position="344"/>
        <end position="480"/>
    </location>
</feature>
<accession>A0A2K4XF17</accession>
<comment type="catalytic activity">
    <reaction evidence="3">
        <text>2 GTP = 3',3'-c-di-GMP + 2 diphosphate</text>
        <dbReference type="Rhea" id="RHEA:24898"/>
        <dbReference type="ChEBI" id="CHEBI:33019"/>
        <dbReference type="ChEBI" id="CHEBI:37565"/>
        <dbReference type="ChEBI" id="CHEBI:58805"/>
        <dbReference type="EC" id="2.7.7.65"/>
    </reaction>
</comment>
<protein>
    <recommendedName>
        <fullName evidence="2">diguanylate cyclase</fullName>
        <ecNumber evidence="2">2.7.7.65</ecNumber>
    </recommendedName>
</protein>
<dbReference type="PROSITE" id="PS50887">
    <property type="entry name" value="GGDEF"/>
    <property type="match status" value="1"/>
</dbReference>
<dbReference type="InterPro" id="IPR029787">
    <property type="entry name" value="Nucleotide_cyclase"/>
</dbReference>
<dbReference type="InterPro" id="IPR000160">
    <property type="entry name" value="GGDEF_dom"/>
</dbReference>
<dbReference type="Gene3D" id="3.30.450.40">
    <property type="match status" value="1"/>
</dbReference>
<dbReference type="GO" id="GO:0052621">
    <property type="term" value="F:diguanylate cyclase activity"/>
    <property type="evidence" value="ECO:0007669"/>
    <property type="project" value="UniProtKB-EC"/>
</dbReference>
<dbReference type="NCBIfam" id="TIGR00254">
    <property type="entry name" value="GGDEF"/>
    <property type="match status" value="1"/>
</dbReference>
<dbReference type="SUPFAM" id="SSF55073">
    <property type="entry name" value="Nucleotide cyclase"/>
    <property type="match status" value="1"/>
</dbReference>
<name>A0A2K4XF17_PSEVC</name>
<proteinExistence type="predicted"/>
<dbReference type="InterPro" id="IPR003018">
    <property type="entry name" value="GAF"/>
</dbReference>
<dbReference type="SMART" id="SM00267">
    <property type="entry name" value="GGDEF"/>
    <property type="match status" value="1"/>
</dbReference>
<dbReference type="SMART" id="SM00065">
    <property type="entry name" value="GAF"/>
    <property type="match status" value="1"/>
</dbReference>
<dbReference type="InterPro" id="IPR029016">
    <property type="entry name" value="GAF-like_dom_sf"/>
</dbReference>
<dbReference type="GO" id="GO:0005886">
    <property type="term" value="C:plasma membrane"/>
    <property type="evidence" value="ECO:0007669"/>
    <property type="project" value="TreeGrafter"/>
</dbReference>
<evidence type="ECO:0000256" key="1">
    <source>
        <dbReference type="ARBA" id="ARBA00001946"/>
    </source>
</evidence>
<dbReference type="GO" id="GO:1902201">
    <property type="term" value="P:negative regulation of bacterial-type flagellum-dependent cell motility"/>
    <property type="evidence" value="ECO:0007669"/>
    <property type="project" value="TreeGrafter"/>
</dbReference>
<dbReference type="InterPro" id="IPR050469">
    <property type="entry name" value="Diguanylate_Cyclase"/>
</dbReference>
<evidence type="ECO:0000313" key="6">
    <source>
        <dbReference type="Proteomes" id="UP000238288"/>
    </source>
</evidence>
<comment type="cofactor">
    <cofactor evidence="1">
        <name>Mg(2+)</name>
        <dbReference type="ChEBI" id="CHEBI:18420"/>
    </cofactor>
</comment>
<dbReference type="CDD" id="cd01949">
    <property type="entry name" value="GGDEF"/>
    <property type="match status" value="1"/>
</dbReference>
<evidence type="ECO:0000259" key="4">
    <source>
        <dbReference type="PROSITE" id="PS50887"/>
    </source>
</evidence>
<dbReference type="EMBL" id="LT965929">
    <property type="protein sequence ID" value="SOU42897.1"/>
    <property type="molecule type" value="Genomic_DNA"/>
</dbReference>
<reference evidence="5 6" key="1">
    <citation type="submission" date="2017-11" db="EMBL/GenBank/DDBJ databases">
        <authorList>
            <person name="Han C.G."/>
        </authorList>
    </citation>
    <scope>NUCLEOTIDE SEQUENCE [LARGE SCALE GENOMIC DNA]</scope>
    <source>
        <strain evidence="6">ATCC 43555</strain>
    </source>
</reference>
<dbReference type="OrthoDB" id="9813903at2"/>
<dbReference type="SUPFAM" id="SSF55781">
    <property type="entry name" value="GAF domain-like"/>
    <property type="match status" value="1"/>
</dbReference>
<dbReference type="Proteomes" id="UP000238288">
    <property type="component" value="Chromosome PCAR9b"/>
</dbReference>
<dbReference type="GO" id="GO:0043709">
    <property type="term" value="P:cell adhesion involved in single-species biofilm formation"/>
    <property type="evidence" value="ECO:0007669"/>
    <property type="project" value="TreeGrafter"/>
</dbReference>
<dbReference type="GeneID" id="93665604"/>
<dbReference type="RefSeq" id="WP_104643983.1">
    <property type="nucleotide sequence ID" value="NZ_LT965929.1"/>
</dbReference>
<evidence type="ECO:0000313" key="5">
    <source>
        <dbReference type="EMBL" id="SOU42897.1"/>
    </source>
</evidence>
<dbReference type="InterPro" id="IPR043128">
    <property type="entry name" value="Rev_trsase/Diguanyl_cyclase"/>
</dbReference>
<dbReference type="Gene3D" id="3.30.70.270">
    <property type="match status" value="1"/>
</dbReference>
<dbReference type="EC" id="2.7.7.65" evidence="2"/>
<dbReference type="Pfam" id="PF00990">
    <property type="entry name" value="GGDEF"/>
    <property type="match status" value="1"/>
</dbReference>
<organism evidence="5 6">
    <name type="scientific">Pseudoalteromonas carrageenovora IAM 12662</name>
    <dbReference type="NCBI Taxonomy" id="1314868"/>
    <lineage>
        <taxon>Bacteria</taxon>
        <taxon>Pseudomonadati</taxon>
        <taxon>Pseudomonadota</taxon>
        <taxon>Gammaproteobacteria</taxon>
        <taxon>Alteromonadales</taxon>
        <taxon>Pseudoalteromonadaceae</taxon>
        <taxon>Pseudoalteromonas</taxon>
    </lineage>
</organism>
<dbReference type="Pfam" id="PF01590">
    <property type="entry name" value="GAF"/>
    <property type="match status" value="1"/>
</dbReference>
<sequence>MGFKSVEDTWSTIKLIPFAVVLYDAKKKTYKANSQAQSLFELSPHNNFDDVDFKHLTLTNPESKKQLIFRELFDKYLVINTSSNILLGKANTNSLINAKLAQLSDSVHIVTFEIIKQSEDEQYNFDKIISKISTDLIDIQSDEINTHIEFALKAIGTVCFADRSYLFKFSDDGKSMRNTHEWVNQGVEPFKDKLQHIPKNSLPYFTSLMNSTHLFKVNDVEKLPKKAIKEKEELQSEEIQSVLCIGLRYDKELVGFIGCDCVKQKRQWTDLDLIRLKLVGEMVANAFKNINFKNELQYIQQQLITANLKLNEQVNTDGLTDIANRRCFDDTLKNELLRCTRYQQPIGLIMCDIDFFKKYNDNYGHQQGDEVLKSVAQALKAMCKRQGDLAARYGGEEFAIILPATDTDNSLKFAALIQQKMAELAIEHNYSTVSKQLTISMGVYSLIPCKKTTAQSLISGADKALYDAKNTGRNQVALYK</sequence>
<gene>
    <name evidence="5" type="ORF">PCAR9_B0425</name>
</gene>
<dbReference type="FunFam" id="3.30.70.270:FF:000001">
    <property type="entry name" value="Diguanylate cyclase domain protein"/>
    <property type="match status" value="1"/>
</dbReference>
<dbReference type="AlphaFoldDB" id="A0A2K4XF17"/>
<evidence type="ECO:0000256" key="3">
    <source>
        <dbReference type="ARBA" id="ARBA00034247"/>
    </source>
</evidence>
<dbReference type="PANTHER" id="PTHR45138:SF9">
    <property type="entry name" value="DIGUANYLATE CYCLASE DGCM-RELATED"/>
    <property type="match status" value="1"/>
</dbReference>
<evidence type="ECO:0000256" key="2">
    <source>
        <dbReference type="ARBA" id="ARBA00012528"/>
    </source>
</evidence>
<dbReference type="PANTHER" id="PTHR45138">
    <property type="entry name" value="REGULATORY COMPONENTS OF SENSORY TRANSDUCTION SYSTEM"/>
    <property type="match status" value="1"/>
</dbReference>